<accession>A0A420IE45</accession>
<comment type="caution">
    <text evidence="3">The sequence shown here is derived from an EMBL/GenBank/DDBJ whole genome shotgun (WGS) entry which is preliminary data.</text>
</comment>
<feature type="region of interest" description="Disordered" evidence="1">
    <location>
        <begin position="74"/>
        <end position="95"/>
    </location>
</feature>
<reference evidence="3 4" key="1">
    <citation type="journal article" date="2018" name="BMC Genomics">
        <title>Comparative genome analyses reveal sequence features reflecting distinct modes of host-adaptation between dicot and monocot powdery mildew.</title>
        <authorList>
            <person name="Wu Y."/>
            <person name="Ma X."/>
            <person name="Pan Z."/>
            <person name="Kale S.D."/>
            <person name="Song Y."/>
            <person name="King H."/>
            <person name="Zhang Q."/>
            <person name="Presley C."/>
            <person name="Deng X."/>
            <person name="Wei C.I."/>
            <person name="Xiao S."/>
        </authorList>
    </citation>
    <scope>NUCLEOTIDE SEQUENCE [LARGE SCALE GENOMIC DNA]</scope>
    <source>
        <strain evidence="3">UMSG1</strain>
    </source>
</reference>
<organism evidence="3 4">
    <name type="scientific">Golovinomyces cichoracearum</name>
    <dbReference type="NCBI Taxonomy" id="62708"/>
    <lineage>
        <taxon>Eukaryota</taxon>
        <taxon>Fungi</taxon>
        <taxon>Dikarya</taxon>
        <taxon>Ascomycota</taxon>
        <taxon>Pezizomycotina</taxon>
        <taxon>Leotiomycetes</taxon>
        <taxon>Erysiphales</taxon>
        <taxon>Erysiphaceae</taxon>
        <taxon>Golovinomyces</taxon>
    </lineage>
</organism>
<name>A0A420IE45_9PEZI</name>
<feature type="region of interest" description="Disordered" evidence="1">
    <location>
        <begin position="109"/>
        <end position="148"/>
    </location>
</feature>
<dbReference type="Proteomes" id="UP000285326">
    <property type="component" value="Unassembled WGS sequence"/>
</dbReference>
<dbReference type="PANTHER" id="PTHR28051">
    <property type="entry name" value="PROTEIN MTL1-RELATED"/>
    <property type="match status" value="1"/>
</dbReference>
<evidence type="ECO:0000259" key="2">
    <source>
        <dbReference type="Pfam" id="PF08550"/>
    </source>
</evidence>
<evidence type="ECO:0000256" key="1">
    <source>
        <dbReference type="SAM" id="MobiDB-lite"/>
    </source>
</evidence>
<dbReference type="GO" id="GO:0042149">
    <property type="term" value="P:cellular response to glucose starvation"/>
    <property type="evidence" value="ECO:0007669"/>
    <property type="project" value="TreeGrafter"/>
</dbReference>
<feature type="region of interest" description="Disordered" evidence="1">
    <location>
        <begin position="331"/>
        <end position="356"/>
    </location>
</feature>
<dbReference type="InterPro" id="IPR013860">
    <property type="entry name" value="AreA_GATA"/>
</dbReference>
<protein>
    <recommendedName>
        <fullName evidence="2">Nitrogen regulatory protein areA GATA-like domain-containing protein</fullName>
    </recommendedName>
</protein>
<feature type="compositionally biased region" description="Low complexity" evidence="1">
    <location>
        <begin position="126"/>
        <end position="148"/>
    </location>
</feature>
<proteinExistence type="predicted"/>
<feature type="compositionally biased region" description="Low complexity" evidence="1">
    <location>
        <begin position="342"/>
        <end position="354"/>
    </location>
</feature>
<dbReference type="PANTHER" id="PTHR28051:SF1">
    <property type="entry name" value="PROTEIN MTL1-RELATED"/>
    <property type="match status" value="1"/>
</dbReference>
<dbReference type="EMBL" id="MCBS01024684">
    <property type="protein sequence ID" value="RKF72814.1"/>
    <property type="molecule type" value="Genomic_DNA"/>
</dbReference>
<feature type="domain" description="Nitrogen regulatory protein areA GATA-like" evidence="2">
    <location>
        <begin position="183"/>
        <end position="210"/>
    </location>
</feature>
<feature type="compositionally biased region" description="Polar residues" evidence="1">
    <location>
        <begin position="74"/>
        <end position="87"/>
    </location>
</feature>
<dbReference type="AlphaFoldDB" id="A0A420IE45"/>
<dbReference type="GO" id="GO:0007039">
    <property type="term" value="P:protein catabolic process in the vacuole"/>
    <property type="evidence" value="ECO:0007669"/>
    <property type="project" value="TreeGrafter"/>
</dbReference>
<dbReference type="GO" id="GO:0005773">
    <property type="term" value="C:vacuole"/>
    <property type="evidence" value="ECO:0007669"/>
    <property type="project" value="GOC"/>
</dbReference>
<gene>
    <name evidence="3" type="ORF">GcM1_246034</name>
</gene>
<dbReference type="InterPro" id="IPR052292">
    <property type="entry name" value="Glucose_repression_reg"/>
</dbReference>
<evidence type="ECO:0000313" key="3">
    <source>
        <dbReference type="EMBL" id="RKF72814.1"/>
    </source>
</evidence>
<dbReference type="Pfam" id="PF08550">
    <property type="entry name" value="GATA_AreA"/>
    <property type="match status" value="1"/>
</dbReference>
<evidence type="ECO:0000313" key="4">
    <source>
        <dbReference type="Proteomes" id="UP000285326"/>
    </source>
</evidence>
<sequence>MAVVLSSEDNTYFSSGPLRRSQSQPKFLSSTLVYSKSPCRSMSSNGFPNLIAESTGDPLFKESSPRILQPYSSYHVSSEIESPTDSCDMNDEEDPLSFPSYDEVAYYKSSEDSTSPLSPPIEDSYTVSPTLSPTSNSTSSIISRPQSPEFSIHAEDDTAIRIEPSRHVDYLSHNWHEEDIWSSWKHVVSRRKAYNNSARLENASWRSWIKAKYKLKTVSPETLNWLKDCDVTWLYGPLQTVHKSSCYAPSTSPNNENRNGSCCTKSSSFLQKKPILKKRSMSELMLQQSLSSSSLLKQAAAAIQAQQYSKSDEITRTRCIIQTTQIYSLSMRRPSDQQTQHLSSVSSSELPSPVNGEKKRIHFNEQVAQCIAVDVKGDEDDEPLIHDYGDSDSDDGGIMMKPITTKRRYPIPQRKKICPKPSQETNKIIAMLPSTTLKYHLDTPDPREALMDQCYTESWDECDSLSPSPSQETLRPSKPFLNSFMGAEDEDDEDIDWQPADKFPSRNDIEVETYDRKKTFNILNSSSDTGCQDNNSNQAGLRRTSSGMFMPYEENDEYSPSEGLFGKVIDTVNTAKDIAHVIWNVGWRR</sequence>